<name>C0QL70_DESAH</name>
<dbReference type="HOGENOM" id="CLU_112343_3_1_7"/>
<evidence type="ECO:0000256" key="12">
    <source>
        <dbReference type="ARBA" id="ARBA00022777"/>
    </source>
</evidence>
<evidence type="ECO:0000256" key="23">
    <source>
        <dbReference type="PIRSR" id="PIRSR600829-4"/>
    </source>
</evidence>
<protein>
    <recommendedName>
        <fullName evidence="4 24">Diacylglycerol kinase</fullName>
        <ecNumber evidence="3 24">2.7.1.107</ecNumber>
    </recommendedName>
</protein>
<feature type="binding site" evidence="22">
    <location>
        <position position="98"/>
    </location>
    <ligand>
        <name>ATP</name>
        <dbReference type="ChEBI" id="CHEBI:30616"/>
    </ligand>
</feature>
<reference evidence="25 26" key="1">
    <citation type="journal article" date="2009" name="Environ. Microbiol.">
        <title>Genome sequence of Desulfobacterium autotrophicum HRM2, a marine sulfate reducer oxidizing organic carbon completely to carbon dioxide.</title>
        <authorList>
            <person name="Strittmatter A.W."/>
            <person name="Liesegang H."/>
            <person name="Rabus R."/>
            <person name="Decker I."/>
            <person name="Amann J."/>
            <person name="Andres S."/>
            <person name="Henne A."/>
            <person name="Fricke W.F."/>
            <person name="Martinez-Arias R."/>
            <person name="Bartels D."/>
            <person name="Goesmann A."/>
            <person name="Krause L."/>
            <person name="Puehler A."/>
            <person name="Klenk H.P."/>
            <person name="Richter M."/>
            <person name="Schuler M."/>
            <person name="Gloeckner F.O."/>
            <person name="Meyerdierks A."/>
            <person name="Gottschalk G."/>
            <person name="Amann R."/>
        </authorList>
    </citation>
    <scope>NUCLEOTIDE SEQUENCE [LARGE SCALE GENOMIC DNA]</scope>
    <source>
        <strain evidence="26">ATCC 43914 / DSM 3382 / HRM2</strain>
    </source>
</reference>
<evidence type="ECO:0000256" key="10">
    <source>
        <dbReference type="ARBA" id="ARBA00022723"/>
    </source>
</evidence>
<keyword evidence="18" id="KW-0594">Phospholipid biosynthesis</keyword>
<dbReference type="EMBL" id="CP001087">
    <property type="protein sequence ID" value="ACN14156.1"/>
    <property type="molecule type" value="Genomic_DNA"/>
</dbReference>
<feature type="binding site" evidence="22">
    <location>
        <begin position="107"/>
        <end position="109"/>
    </location>
    <ligand>
        <name>ATP</name>
        <dbReference type="ChEBI" id="CHEBI:30616"/>
    </ligand>
</feature>
<evidence type="ECO:0000256" key="18">
    <source>
        <dbReference type="ARBA" id="ARBA00023209"/>
    </source>
</evidence>
<organism evidence="25 26">
    <name type="scientific">Desulforapulum autotrophicum (strain ATCC 43914 / DSM 3382 / VKM B-1955 / HRM2)</name>
    <name type="common">Desulfobacterium autotrophicum</name>
    <dbReference type="NCBI Taxonomy" id="177437"/>
    <lineage>
        <taxon>Bacteria</taxon>
        <taxon>Pseudomonadati</taxon>
        <taxon>Thermodesulfobacteriota</taxon>
        <taxon>Desulfobacteria</taxon>
        <taxon>Desulfobacterales</taxon>
        <taxon>Desulfobacteraceae</taxon>
        <taxon>Desulforapulum</taxon>
    </lineage>
</organism>
<dbReference type="STRING" id="177437.HRM2_10440"/>
<evidence type="ECO:0000256" key="8">
    <source>
        <dbReference type="ARBA" id="ARBA00022679"/>
    </source>
</evidence>
<evidence type="ECO:0000256" key="22">
    <source>
        <dbReference type="PIRSR" id="PIRSR600829-3"/>
    </source>
</evidence>
<dbReference type="Gene3D" id="1.10.287.3610">
    <property type="match status" value="1"/>
</dbReference>
<evidence type="ECO:0000256" key="19">
    <source>
        <dbReference type="ARBA" id="ARBA00023264"/>
    </source>
</evidence>
<evidence type="ECO:0000256" key="16">
    <source>
        <dbReference type="ARBA" id="ARBA00023098"/>
    </source>
</evidence>
<feature type="binding site" evidence="22">
    <location>
        <position position="50"/>
    </location>
    <ligand>
        <name>ATP</name>
        <dbReference type="ChEBI" id="CHEBI:30616"/>
    </ligand>
</feature>
<accession>C0QL70</accession>
<dbReference type="GO" id="GO:0005886">
    <property type="term" value="C:plasma membrane"/>
    <property type="evidence" value="ECO:0007669"/>
    <property type="project" value="UniProtKB-SubCell"/>
</dbReference>
<gene>
    <name evidence="25" type="primary">dgkA</name>
    <name evidence="25" type="ordered locus">HRM2_10440</name>
</gene>
<comment type="similarity">
    <text evidence="2 24">Belongs to the bacterial diacylglycerol kinase family.</text>
</comment>
<keyword evidence="10 23" id="KW-0479">Metal-binding</keyword>
<keyword evidence="7" id="KW-0997">Cell inner membrane</keyword>
<dbReference type="InterPro" id="IPR036945">
    <property type="entry name" value="DAGK_sf"/>
</dbReference>
<feature type="binding site" evidence="22">
    <location>
        <begin position="116"/>
        <end position="117"/>
    </location>
    <ligand>
        <name>ATP</name>
        <dbReference type="ChEBI" id="CHEBI:30616"/>
    </ligand>
</feature>
<feature type="transmembrane region" description="Helical" evidence="24">
    <location>
        <begin position="77"/>
        <end position="97"/>
    </location>
</feature>
<comment type="caution">
    <text evidence="24">Lacks conserved residue(s) required for the propagation of feature annotation.</text>
</comment>
<keyword evidence="13 22" id="KW-0067">ATP-binding</keyword>
<evidence type="ECO:0000256" key="1">
    <source>
        <dbReference type="ARBA" id="ARBA00004429"/>
    </source>
</evidence>
<evidence type="ECO:0000256" key="3">
    <source>
        <dbReference type="ARBA" id="ARBA00012133"/>
    </source>
</evidence>
<evidence type="ECO:0000256" key="17">
    <source>
        <dbReference type="ARBA" id="ARBA00023136"/>
    </source>
</evidence>
<keyword evidence="11 22" id="KW-0547">Nucleotide-binding</keyword>
<keyword evidence="8 24" id="KW-0808">Transferase</keyword>
<keyword evidence="19 24" id="KW-1208">Phospholipid metabolism</keyword>
<evidence type="ECO:0000313" key="25">
    <source>
        <dbReference type="EMBL" id="ACN14156.1"/>
    </source>
</evidence>
<feature type="transmembrane region" description="Helical" evidence="24">
    <location>
        <begin position="118"/>
        <end position="137"/>
    </location>
</feature>
<dbReference type="CDD" id="cd14264">
    <property type="entry name" value="DAGK_IM"/>
    <property type="match status" value="1"/>
</dbReference>
<dbReference type="KEGG" id="dat:HRM2_10440"/>
<feature type="binding site" evidence="23">
    <location>
        <position position="98"/>
    </location>
    <ligand>
        <name>a divalent metal cation</name>
        <dbReference type="ChEBI" id="CHEBI:60240"/>
    </ligand>
</feature>
<keyword evidence="9 24" id="KW-0812">Transmembrane</keyword>
<feature type="binding site" evidence="21">
    <location>
        <begin position="52"/>
        <end position="56"/>
    </location>
    <ligand>
        <name>substrate</name>
    </ligand>
</feature>
<keyword evidence="17 24" id="KW-0472">Membrane</keyword>
<comment type="subcellular location">
    <subcellularLocation>
        <location evidence="1">Cell inner membrane</location>
        <topology evidence="1">Multi-pass membrane protein</topology>
    </subcellularLocation>
</comment>
<dbReference type="Pfam" id="PF01219">
    <property type="entry name" value="DAGK_prokar"/>
    <property type="match status" value="1"/>
</dbReference>
<evidence type="ECO:0000256" key="11">
    <source>
        <dbReference type="ARBA" id="ARBA00022741"/>
    </source>
</evidence>
<evidence type="ECO:0000256" key="20">
    <source>
        <dbReference type="PIRSR" id="PIRSR600829-1"/>
    </source>
</evidence>
<comment type="function">
    <text evidence="24">Catalyzes the ATP-dependent phosphorylation of sn-l,2-diacylglycerol (DAG) to phosphatidic acid. Involved in the recycling of diacylglycerol produced as a by-product during membrane-derived oligosaccharide (MDO) biosynthesis.</text>
</comment>
<keyword evidence="5" id="KW-1003">Cell membrane</keyword>
<keyword evidence="12 24" id="KW-0418">Kinase</keyword>
<evidence type="ECO:0000256" key="2">
    <source>
        <dbReference type="ARBA" id="ARBA00005967"/>
    </source>
</evidence>
<evidence type="ECO:0000256" key="21">
    <source>
        <dbReference type="PIRSR" id="PIRSR600829-2"/>
    </source>
</evidence>
<dbReference type="PROSITE" id="PS01069">
    <property type="entry name" value="DAGK_PROKAR"/>
    <property type="match status" value="1"/>
</dbReference>
<dbReference type="EC" id="2.7.1.107" evidence="3 24"/>
<evidence type="ECO:0000256" key="9">
    <source>
        <dbReference type="ARBA" id="ARBA00022692"/>
    </source>
</evidence>
<evidence type="ECO:0000256" key="6">
    <source>
        <dbReference type="ARBA" id="ARBA00022516"/>
    </source>
</evidence>
<dbReference type="AlphaFoldDB" id="C0QL70"/>
<dbReference type="PANTHER" id="PTHR34299:SF1">
    <property type="entry name" value="DIACYLGLYCEROL KINASE"/>
    <property type="match status" value="1"/>
</dbReference>
<keyword evidence="26" id="KW-1185">Reference proteome</keyword>
<feature type="binding site" evidence="21">
    <location>
        <position position="120"/>
    </location>
    <ligand>
        <name>substrate</name>
    </ligand>
</feature>
<keyword evidence="16 24" id="KW-0443">Lipid metabolism</keyword>
<evidence type="ECO:0000256" key="15">
    <source>
        <dbReference type="ARBA" id="ARBA00022989"/>
    </source>
</evidence>
<feature type="binding site" evidence="21">
    <location>
        <position position="31"/>
    </location>
    <ligand>
        <name>substrate</name>
    </ligand>
</feature>
<feature type="binding site" evidence="22">
    <location>
        <position position="31"/>
    </location>
    <ligand>
        <name>ATP</name>
        <dbReference type="ChEBI" id="CHEBI:30616"/>
    </ligand>
</feature>
<feature type="binding site" evidence="22">
    <location>
        <position position="38"/>
    </location>
    <ligand>
        <name>ATP</name>
        <dbReference type="ChEBI" id="CHEBI:30616"/>
    </ligand>
</feature>
<evidence type="ECO:0000256" key="4">
    <source>
        <dbReference type="ARBA" id="ARBA00017575"/>
    </source>
</evidence>
<comment type="cofactor">
    <cofactor evidence="23">
        <name>Mg(2+)</name>
        <dbReference type="ChEBI" id="CHEBI:18420"/>
    </cofactor>
    <text evidence="23">Mn(2+), Zn(2+), Cd(2+) and Co(2+) support activity to lesser extents.</text>
</comment>
<feature type="binding site" evidence="21">
    <location>
        <position position="91"/>
    </location>
    <ligand>
        <name>substrate</name>
    </ligand>
</feature>
<dbReference type="GO" id="GO:0006654">
    <property type="term" value="P:phosphatidic acid biosynthetic process"/>
    <property type="evidence" value="ECO:0007669"/>
    <property type="project" value="InterPro"/>
</dbReference>
<comment type="catalytic activity">
    <reaction evidence="24">
        <text>a 1,2-diacyl-sn-glycerol + ATP = a 1,2-diacyl-sn-glycero-3-phosphate + ADP + H(+)</text>
        <dbReference type="Rhea" id="RHEA:10272"/>
        <dbReference type="ChEBI" id="CHEBI:15378"/>
        <dbReference type="ChEBI" id="CHEBI:17815"/>
        <dbReference type="ChEBI" id="CHEBI:30616"/>
        <dbReference type="ChEBI" id="CHEBI:58608"/>
        <dbReference type="ChEBI" id="CHEBI:456216"/>
        <dbReference type="EC" id="2.7.1.107"/>
    </reaction>
</comment>
<dbReference type="InterPro" id="IPR000829">
    <property type="entry name" value="DAGK"/>
</dbReference>
<dbReference type="eggNOG" id="COG0818">
    <property type="taxonomic scope" value="Bacteria"/>
</dbReference>
<keyword evidence="6" id="KW-0444">Lipid biosynthesis</keyword>
<dbReference type="GO" id="GO:0046872">
    <property type="term" value="F:metal ion binding"/>
    <property type="evidence" value="ECO:0007669"/>
    <property type="project" value="UniProtKB-KW"/>
</dbReference>
<keyword evidence="14 23" id="KW-0460">Magnesium</keyword>
<dbReference type="GO" id="GO:0004143">
    <property type="term" value="F:ATP-dependent diacylglycerol kinase activity"/>
    <property type="evidence" value="ECO:0007669"/>
    <property type="project" value="UniProtKB-EC"/>
</dbReference>
<feature type="binding site" evidence="23">
    <location>
        <position position="50"/>
    </location>
    <ligand>
        <name>a divalent metal cation</name>
        <dbReference type="ChEBI" id="CHEBI:60240"/>
    </ligand>
</feature>
<feature type="binding site" evidence="21">
    <location>
        <position position="77"/>
    </location>
    <ligand>
        <name>substrate</name>
    </ligand>
</feature>
<evidence type="ECO:0000256" key="5">
    <source>
        <dbReference type="ARBA" id="ARBA00022475"/>
    </source>
</evidence>
<evidence type="ECO:0000256" key="14">
    <source>
        <dbReference type="ARBA" id="ARBA00022842"/>
    </source>
</evidence>
<feature type="active site" description="Proton acceptor" evidence="20">
    <location>
        <position position="91"/>
    </location>
</feature>
<dbReference type="GO" id="GO:0005524">
    <property type="term" value="F:ATP binding"/>
    <property type="evidence" value="ECO:0007669"/>
    <property type="project" value="UniProtKB-KW"/>
</dbReference>
<proteinExistence type="inferred from homology"/>
<evidence type="ECO:0000313" key="26">
    <source>
        <dbReference type="Proteomes" id="UP000000442"/>
    </source>
</evidence>
<keyword evidence="15 24" id="KW-1133">Transmembrane helix</keyword>
<dbReference type="PANTHER" id="PTHR34299">
    <property type="entry name" value="DIACYLGLYCEROL KINASE"/>
    <property type="match status" value="1"/>
</dbReference>
<evidence type="ECO:0000256" key="13">
    <source>
        <dbReference type="ARBA" id="ARBA00022840"/>
    </source>
</evidence>
<sequence>MVRQQGCPCLTPGIHTQRHEMTPSKPTGLTRIIKAGGYSLAGLKAAFVHEAAFRQEILALIIGLPAALFFGKTGMERAMLIASLLVVLVTELLNSALEATVDRIGLERHPLAKQAKDLGSAAVFVSILLVIIVWTLVL</sequence>
<evidence type="ECO:0000256" key="7">
    <source>
        <dbReference type="ARBA" id="ARBA00022519"/>
    </source>
</evidence>
<dbReference type="Proteomes" id="UP000000442">
    <property type="component" value="Chromosome"/>
</dbReference>
<dbReference type="InterPro" id="IPR033718">
    <property type="entry name" value="DAGK_prok"/>
</dbReference>
<evidence type="ECO:0000256" key="24">
    <source>
        <dbReference type="RuleBase" id="RU363065"/>
    </source>
</evidence>